<dbReference type="PANTHER" id="PTHR43157:SF31">
    <property type="entry name" value="PHOSPHATIDYLINOSITOL-GLYCAN BIOSYNTHESIS CLASS F PROTEIN"/>
    <property type="match status" value="1"/>
</dbReference>
<dbReference type="EMBL" id="UINC01009211">
    <property type="protein sequence ID" value="SVA41327.1"/>
    <property type="molecule type" value="Genomic_DNA"/>
</dbReference>
<dbReference type="InterPro" id="IPR036291">
    <property type="entry name" value="NAD(P)-bd_dom_sf"/>
</dbReference>
<accession>A0A381VNV5</accession>
<evidence type="ECO:0000313" key="2">
    <source>
        <dbReference type="EMBL" id="SVA41327.1"/>
    </source>
</evidence>
<proteinExistence type="predicted"/>
<organism evidence="2">
    <name type="scientific">marine metagenome</name>
    <dbReference type="NCBI Taxonomy" id="408172"/>
    <lineage>
        <taxon>unclassified sequences</taxon>
        <taxon>metagenomes</taxon>
        <taxon>ecological metagenomes</taxon>
    </lineage>
</organism>
<gene>
    <name evidence="2" type="ORF">METZ01_LOCUS94181</name>
</gene>
<reference evidence="2" key="1">
    <citation type="submission" date="2018-05" db="EMBL/GenBank/DDBJ databases">
        <authorList>
            <person name="Lanie J.A."/>
            <person name="Ng W.-L."/>
            <person name="Kazmierczak K.M."/>
            <person name="Andrzejewski T.M."/>
            <person name="Davidsen T.M."/>
            <person name="Wayne K.J."/>
            <person name="Tettelin H."/>
            <person name="Glass J.I."/>
            <person name="Rusch D."/>
            <person name="Podicherti R."/>
            <person name="Tsui H.-C.T."/>
            <person name="Winkler M.E."/>
        </authorList>
    </citation>
    <scope>NUCLEOTIDE SEQUENCE</scope>
</reference>
<sequence>VTQKICVVTGATDGIGKRTAEILAGQGFILGLVGRNLKKGKKVVQELSIQSENDNIHYFNGDLSLMSEVKKVAEAIQNKFHVIDVLINNVGAAFFKKTFTSEGFESTFALNHLSYFLLTKLLLGKLNQQGARIVNVASDAHIGSRLYFNDLQGVNPYGGYLNYQRSKLMNILFSYELAHRLKDRPITVNCLHPGFVASKFGHNNSGLKAAFLKIAQKLKAITIDEGAETSVYLASSLEVKETSGKYYYKMREKESSPESRDEDTGKRLWNVTEELLVGFS</sequence>
<dbReference type="AlphaFoldDB" id="A0A381VNV5"/>
<name>A0A381VNV5_9ZZZZ</name>
<dbReference type="Gene3D" id="3.40.50.720">
    <property type="entry name" value="NAD(P)-binding Rossmann-like Domain"/>
    <property type="match status" value="1"/>
</dbReference>
<evidence type="ECO:0008006" key="3">
    <source>
        <dbReference type="Google" id="ProtNLM"/>
    </source>
</evidence>
<keyword evidence="1" id="KW-0560">Oxidoreductase</keyword>
<dbReference type="PANTHER" id="PTHR43157">
    <property type="entry name" value="PHOSPHATIDYLINOSITOL-GLYCAN BIOSYNTHESIS CLASS F PROTEIN-RELATED"/>
    <property type="match status" value="1"/>
</dbReference>
<protein>
    <recommendedName>
        <fullName evidence="3">Short-chain dehydrogenase/reductase SDR</fullName>
    </recommendedName>
</protein>
<dbReference type="GO" id="GO:0016491">
    <property type="term" value="F:oxidoreductase activity"/>
    <property type="evidence" value="ECO:0007669"/>
    <property type="project" value="UniProtKB-KW"/>
</dbReference>
<dbReference type="Pfam" id="PF00106">
    <property type="entry name" value="adh_short"/>
    <property type="match status" value="1"/>
</dbReference>
<evidence type="ECO:0000256" key="1">
    <source>
        <dbReference type="ARBA" id="ARBA00023002"/>
    </source>
</evidence>
<dbReference type="SUPFAM" id="SSF51735">
    <property type="entry name" value="NAD(P)-binding Rossmann-fold domains"/>
    <property type="match status" value="1"/>
</dbReference>
<dbReference type="PRINTS" id="PR00081">
    <property type="entry name" value="GDHRDH"/>
</dbReference>
<dbReference type="InterPro" id="IPR002347">
    <property type="entry name" value="SDR_fam"/>
</dbReference>
<feature type="non-terminal residue" evidence="2">
    <location>
        <position position="1"/>
    </location>
</feature>